<dbReference type="Gramene" id="PNW76674">
    <property type="protein sequence ID" value="PNW76674"/>
    <property type="gene ID" value="CHLRE_11g467793v5"/>
</dbReference>
<dbReference type="OrthoDB" id="527290at2759"/>
<dbReference type="EMBL" id="CM008972">
    <property type="protein sequence ID" value="PNW76674.1"/>
    <property type="molecule type" value="Genomic_DNA"/>
</dbReference>
<keyword evidence="3" id="KW-1185">Reference proteome</keyword>
<gene>
    <name evidence="2" type="ORF">CHLRE_11g467793v5</name>
</gene>
<evidence type="ECO:0000256" key="1">
    <source>
        <dbReference type="SAM" id="MobiDB-lite"/>
    </source>
</evidence>
<dbReference type="InterPro" id="IPR027417">
    <property type="entry name" value="P-loop_NTPase"/>
</dbReference>
<name>A0A2K3D814_CHLRE</name>
<dbReference type="AlphaFoldDB" id="A0A2K3D814"/>
<dbReference type="RefSeq" id="XP_042919543.1">
    <property type="nucleotide sequence ID" value="XM_043067547.1"/>
</dbReference>
<feature type="compositionally biased region" description="Gly residues" evidence="1">
    <location>
        <begin position="159"/>
        <end position="170"/>
    </location>
</feature>
<dbReference type="KEGG" id="cre:CHLRE_11g467793v5"/>
<dbReference type="Proteomes" id="UP000006906">
    <property type="component" value="Chromosome 11"/>
</dbReference>
<dbReference type="InParanoid" id="A0A2K3D814"/>
<feature type="region of interest" description="Disordered" evidence="1">
    <location>
        <begin position="156"/>
        <end position="175"/>
    </location>
</feature>
<reference evidence="2 3" key="1">
    <citation type="journal article" date="2007" name="Science">
        <title>The Chlamydomonas genome reveals the evolution of key animal and plant functions.</title>
        <authorList>
            <person name="Merchant S.S."/>
            <person name="Prochnik S.E."/>
            <person name="Vallon O."/>
            <person name="Harris E.H."/>
            <person name="Karpowicz S.J."/>
            <person name="Witman G.B."/>
            <person name="Terry A."/>
            <person name="Salamov A."/>
            <person name="Fritz-Laylin L.K."/>
            <person name="Marechal-Drouard L."/>
            <person name="Marshall W.F."/>
            <person name="Qu L.H."/>
            <person name="Nelson D.R."/>
            <person name="Sanderfoot A.A."/>
            <person name="Spalding M.H."/>
            <person name="Kapitonov V.V."/>
            <person name="Ren Q."/>
            <person name="Ferris P."/>
            <person name="Lindquist E."/>
            <person name="Shapiro H."/>
            <person name="Lucas S.M."/>
            <person name="Grimwood J."/>
            <person name="Schmutz J."/>
            <person name="Cardol P."/>
            <person name="Cerutti H."/>
            <person name="Chanfreau G."/>
            <person name="Chen C.L."/>
            <person name="Cognat V."/>
            <person name="Croft M.T."/>
            <person name="Dent R."/>
            <person name="Dutcher S."/>
            <person name="Fernandez E."/>
            <person name="Fukuzawa H."/>
            <person name="Gonzalez-Ballester D."/>
            <person name="Gonzalez-Halphen D."/>
            <person name="Hallmann A."/>
            <person name="Hanikenne M."/>
            <person name="Hippler M."/>
            <person name="Inwood W."/>
            <person name="Jabbari K."/>
            <person name="Kalanon M."/>
            <person name="Kuras R."/>
            <person name="Lefebvre P.A."/>
            <person name="Lemaire S.D."/>
            <person name="Lobanov A.V."/>
            <person name="Lohr M."/>
            <person name="Manuell A."/>
            <person name="Meier I."/>
            <person name="Mets L."/>
            <person name="Mittag M."/>
            <person name="Mittelmeier T."/>
            <person name="Moroney J.V."/>
            <person name="Moseley J."/>
            <person name="Napoli C."/>
            <person name="Nedelcu A.M."/>
            <person name="Niyogi K."/>
            <person name="Novoselov S.V."/>
            <person name="Paulsen I.T."/>
            <person name="Pazour G."/>
            <person name="Purton S."/>
            <person name="Ral J.P."/>
            <person name="Riano-Pachon D.M."/>
            <person name="Riekhof W."/>
            <person name="Rymarquis L."/>
            <person name="Schroda M."/>
            <person name="Stern D."/>
            <person name="Umen J."/>
            <person name="Willows R."/>
            <person name="Wilson N."/>
            <person name="Zimmer S.L."/>
            <person name="Allmer J."/>
            <person name="Balk J."/>
            <person name="Bisova K."/>
            <person name="Chen C.J."/>
            <person name="Elias M."/>
            <person name="Gendler K."/>
            <person name="Hauser C."/>
            <person name="Lamb M.R."/>
            <person name="Ledford H."/>
            <person name="Long J.C."/>
            <person name="Minagawa J."/>
            <person name="Page M.D."/>
            <person name="Pan J."/>
            <person name="Pootakham W."/>
            <person name="Roje S."/>
            <person name="Rose A."/>
            <person name="Stahlberg E."/>
            <person name="Terauchi A.M."/>
            <person name="Yang P."/>
            <person name="Ball S."/>
            <person name="Bowler C."/>
            <person name="Dieckmann C.L."/>
            <person name="Gladyshev V.N."/>
            <person name="Green P."/>
            <person name="Jorgensen R."/>
            <person name="Mayfield S."/>
            <person name="Mueller-Roeber B."/>
            <person name="Rajamani S."/>
            <person name="Sayre R.T."/>
            <person name="Brokstein P."/>
            <person name="Dubchak I."/>
            <person name="Goodstein D."/>
            <person name="Hornick L."/>
            <person name="Huang Y.W."/>
            <person name="Jhaveri J."/>
            <person name="Luo Y."/>
            <person name="Martinez D."/>
            <person name="Ngau W.C."/>
            <person name="Otillar B."/>
            <person name="Poliakov A."/>
            <person name="Porter A."/>
            <person name="Szajkowski L."/>
            <person name="Werner G."/>
            <person name="Zhou K."/>
            <person name="Grigoriev I.V."/>
            <person name="Rokhsar D.S."/>
            <person name="Grossman A.R."/>
        </authorList>
    </citation>
    <scope>NUCLEOTIDE SEQUENCE [LARGE SCALE GENOMIC DNA]</scope>
    <source>
        <strain evidence="3">CC-503</strain>
    </source>
</reference>
<organism evidence="2 3">
    <name type="scientific">Chlamydomonas reinhardtii</name>
    <name type="common">Chlamydomonas smithii</name>
    <dbReference type="NCBI Taxonomy" id="3055"/>
    <lineage>
        <taxon>Eukaryota</taxon>
        <taxon>Viridiplantae</taxon>
        <taxon>Chlorophyta</taxon>
        <taxon>core chlorophytes</taxon>
        <taxon>Chlorophyceae</taxon>
        <taxon>CS clade</taxon>
        <taxon>Chlamydomonadales</taxon>
        <taxon>Chlamydomonadaceae</taxon>
        <taxon>Chlamydomonas</taxon>
    </lineage>
</organism>
<sequence>MDRIEKQLRMFPGESIIAEAFFAPGKLQRQEIDELAHMYRFDVWYIWCHAPRYVCMDRVDEDYRCGRDDWERFNARMNSLQELHDGYFTEQEGEYEPYLLDRTCAHCRDRPYQPPLCQHCDDVTAAPICRQCAAATGDCFNCPACRKREARRRRRWRRNGGGGGGGGGGYYYSEDGSGSGSYDDDGYGGHYGGGGGSGYSTDSNSDYSY</sequence>
<evidence type="ECO:0000313" key="3">
    <source>
        <dbReference type="Proteomes" id="UP000006906"/>
    </source>
</evidence>
<evidence type="ECO:0000313" key="2">
    <source>
        <dbReference type="EMBL" id="PNW76674.1"/>
    </source>
</evidence>
<proteinExistence type="predicted"/>
<accession>A0A2K3D814</accession>
<dbReference type="Gene3D" id="3.40.50.300">
    <property type="entry name" value="P-loop containing nucleotide triphosphate hydrolases"/>
    <property type="match status" value="1"/>
</dbReference>
<dbReference type="GeneID" id="66055285"/>
<protein>
    <submittedName>
        <fullName evidence="2">Uncharacterized protein</fullName>
    </submittedName>
</protein>